<proteinExistence type="predicted"/>
<reference evidence="3 5" key="1">
    <citation type="journal article" date="2008" name="Science">
        <title>The Physcomitrella genome reveals evolutionary insights into the conquest of land by plants.</title>
        <authorList>
            <person name="Rensing S."/>
            <person name="Lang D."/>
            <person name="Zimmer A."/>
            <person name="Terry A."/>
            <person name="Salamov A."/>
            <person name="Shapiro H."/>
            <person name="Nishiyama T."/>
            <person name="Perroud P.-F."/>
            <person name="Lindquist E."/>
            <person name="Kamisugi Y."/>
            <person name="Tanahashi T."/>
            <person name="Sakakibara K."/>
            <person name="Fujita T."/>
            <person name="Oishi K."/>
            <person name="Shin-I T."/>
            <person name="Kuroki Y."/>
            <person name="Toyoda A."/>
            <person name="Suzuki Y."/>
            <person name="Hashimoto A."/>
            <person name="Yamaguchi K."/>
            <person name="Sugano A."/>
            <person name="Kohara Y."/>
            <person name="Fujiyama A."/>
            <person name="Anterola A."/>
            <person name="Aoki S."/>
            <person name="Ashton N."/>
            <person name="Barbazuk W.B."/>
            <person name="Barker E."/>
            <person name="Bennetzen J."/>
            <person name="Bezanilla M."/>
            <person name="Blankenship R."/>
            <person name="Cho S.H."/>
            <person name="Dutcher S."/>
            <person name="Estelle M."/>
            <person name="Fawcett J.A."/>
            <person name="Gundlach H."/>
            <person name="Hanada K."/>
            <person name="Heyl A."/>
            <person name="Hicks K.A."/>
            <person name="Hugh J."/>
            <person name="Lohr M."/>
            <person name="Mayer K."/>
            <person name="Melkozernov A."/>
            <person name="Murata T."/>
            <person name="Nelson D."/>
            <person name="Pils B."/>
            <person name="Prigge M."/>
            <person name="Reiss B."/>
            <person name="Renner T."/>
            <person name="Rombauts S."/>
            <person name="Rushton P."/>
            <person name="Sanderfoot A."/>
            <person name="Schween G."/>
            <person name="Shiu S.-H."/>
            <person name="Stueber K."/>
            <person name="Theodoulou F.L."/>
            <person name="Tu H."/>
            <person name="Van de Peer Y."/>
            <person name="Verrier P.J."/>
            <person name="Waters E."/>
            <person name="Wood A."/>
            <person name="Yang L."/>
            <person name="Cove D."/>
            <person name="Cuming A."/>
            <person name="Hasebe M."/>
            <person name="Lucas S."/>
            <person name="Mishler D.B."/>
            <person name="Reski R."/>
            <person name="Grigoriev I."/>
            <person name="Quatrano R.S."/>
            <person name="Boore J.L."/>
        </authorList>
    </citation>
    <scope>NUCLEOTIDE SEQUENCE [LARGE SCALE GENOMIC DNA]</scope>
    <source>
        <strain evidence="4 5">cv. Gransden 2004</strain>
    </source>
</reference>
<gene>
    <name evidence="4" type="primary">LOC112274947</name>
    <name evidence="3" type="ORF">PHYPA_026890</name>
</gene>
<evidence type="ECO:0000259" key="2">
    <source>
        <dbReference type="SMART" id="SM00225"/>
    </source>
</evidence>
<dbReference type="OrthoDB" id="2414723at2759"/>
<protein>
    <recommendedName>
        <fullName evidence="2">BTB domain-containing protein</fullName>
    </recommendedName>
</protein>
<evidence type="ECO:0000313" key="4">
    <source>
        <dbReference type="EnsemblPlants" id="Pp3c22_8540V3.1"/>
    </source>
</evidence>
<feature type="domain" description="BTB" evidence="2">
    <location>
        <begin position="23"/>
        <end position="128"/>
    </location>
</feature>
<evidence type="ECO:0000313" key="3">
    <source>
        <dbReference type="EMBL" id="PNR30574.1"/>
    </source>
</evidence>
<dbReference type="Pfam" id="PF02214">
    <property type="entry name" value="BTB_2"/>
    <property type="match status" value="1"/>
</dbReference>
<dbReference type="GeneID" id="112274947"/>
<comment type="pathway">
    <text evidence="1">Protein modification; protein ubiquitination.</text>
</comment>
<dbReference type="SUPFAM" id="SSF141571">
    <property type="entry name" value="Pentapeptide repeat-like"/>
    <property type="match status" value="1"/>
</dbReference>
<dbReference type="Gramene" id="Pp3c22_8540V3.1">
    <property type="protein sequence ID" value="Pp3c22_8540V3.1"/>
    <property type="gene ID" value="Pp3c22_8540"/>
</dbReference>
<dbReference type="InterPro" id="IPR001646">
    <property type="entry name" value="5peptide_repeat"/>
</dbReference>
<dbReference type="Pfam" id="PF13599">
    <property type="entry name" value="Pentapeptide_4"/>
    <property type="match status" value="1"/>
</dbReference>
<dbReference type="AlphaFoldDB" id="A0A2K1IMS0"/>
<dbReference type="SMART" id="SM00225">
    <property type="entry name" value="BTB"/>
    <property type="match status" value="1"/>
</dbReference>
<dbReference type="RefSeq" id="XP_024360593.1">
    <property type="nucleotide sequence ID" value="XM_024504825.2"/>
</dbReference>
<sequence length="390" mass="43466">MADELESDMPPLEDISDEADEHDFETLNVGGMKFVTTVSTLTKRDTHSVLAVMTTQRHEKSKVLRDEDGCMFIDRDGTHFRHVLNWLRDGVVTPELETPEYHEILREAEYYMLSGLVEAVLLTSGKKREDVRAKSGAAKEVRIASSITSQIARMARPELSRLDVIKLQQHEHGVRVRGVNLSGLNLSNLDLREGDFRNAQLINTTFDNAYLMNASFENCEATGASFKNAMLHYCDFTGSEMVGVVLDGAILKDAELKGACLQNASLRNASLVGAEFDDADLYKANLTRADMCGAKFRKANLTEANLTEANLSSKGREGGTAILTQARLTRTNFFQANLKNVNVSEAWDYQNAVNLNEAIGYTAPKEKSKERQFDGNYKSLLTMPHKHFTV</sequence>
<dbReference type="EMBL" id="ABEU02000022">
    <property type="protein sequence ID" value="PNR30574.1"/>
    <property type="molecule type" value="Genomic_DNA"/>
</dbReference>
<reference evidence="4" key="3">
    <citation type="submission" date="2020-12" db="UniProtKB">
        <authorList>
            <consortium name="EnsemblPlants"/>
        </authorList>
    </citation>
    <scope>IDENTIFICATION</scope>
</reference>
<reference evidence="3 5" key="2">
    <citation type="journal article" date="2018" name="Plant J.">
        <title>The Physcomitrella patens chromosome-scale assembly reveals moss genome structure and evolution.</title>
        <authorList>
            <person name="Lang D."/>
            <person name="Ullrich K.K."/>
            <person name="Murat F."/>
            <person name="Fuchs J."/>
            <person name="Jenkins J."/>
            <person name="Haas F.B."/>
            <person name="Piednoel M."/>
            <person name="Gundlach H."/>
            <person name="Van Bel M."/>
            <person name="Meyberg R."/>
            <person name="Vives C."/>
            <person name="Morata J."/>
            <person name="Symeonidi A."/>
            <person name="Hiss M."/>
            <person name="Muchero W."/>
            <person name="Kamisugi Y."/>
            <person name="Saleh O."/>
            <person name="Blanc G."/>
            <person name="Decker E.L."/>
            <person name="van Gessel N."/>
            <person name="Grimwood J."/>
            <person name="Hayes R.D."/>
            <person name="Graham S.W."/>
            <person name="Gunter L.E."/>
            <person name="McDaniel S.F."/>
            <person name="Hoernstein S.N.W."/>
            <person name="Larsson A."/>
            <person name="Li F.W."/>
            <person name="Perroud P.F."/>
            <person name="Phillips J."/>
            <person name="Ranjan P."/>
            <person name="Rokshar D.S."/>
            <person name="Rothfels C.J."/>
            <person name="Schneider L."/>
            <person name="Shu S."/>
            <person name="Stevenson D.W."/>
            <person name="Thummler F."/>
            <person name="Tillich M."/>
            <person name="Villarreal Aguilar J.C."/>
            <person name="Widiez T."/>
            <person name="Wong G.K."/>
            <person name="Wymore A."/>
            <person name="Zhang Y."/>
            <person name="Zimmer A.D."/>
            <person name="Quatrano R.S."/>
            <person name="Mayer K.F.X."/>
            <person name="Goodstein D."/>
            <person name="Casacuberta J.M."/>
            <person name="Vandepoele K."/>
            <person name="Reski R."/>
            <person name="Cuming A.C."/>
            <person name="Tuskan G.A."/>
            <person name="Maumus F."/>
            <person name="Salse J."/>
            <person name="Schmutz J."/>
            <person name="Rensing S.A."/>
        </authorList>
    </citation>
    <scope>NUCLEOTIDE SEQUENCE [LARGE SCALE GENOMIC DNA]</scope>
    <source>
        <strain evidence="4 5">cv. Gransden 2004</strain>
    </source>
</reference>
<dbReference type="Gramene" id="Pp3c22_8540V3.3">
    <property type="protein sequence ID" value="Pp3c22_8540V3.3"/>
    <property type="gene ID" value="Pp3c22_8540"/>
</dbReference>
<dbReference type="InterPro" id="IPR000210">
    <property type="entry name" value="BTB/POZ_dom"/>
</dbReference>
<dbReference type="InterPro" id="IPR011333">
    <property type="entry name" value="SKP1/BTB/POZ_sf"/>
</dbReference>
<dbReference type="EnsemblPlants" id="Pp3c22_8540V3.3">
    <property type="protein sequence ID" value="Pp3c22_8540V3.3"/>
    <property type="gene ID" value="Pp3c22_8540"/>
</dbReference>
<dbReference type="FunCoup" id="A0A2K1IMS0">
    <property type="interactions" value="1196"/>
</dbReference>
<dbReference type="PANTHER" id="PTHR14136">
    <property type="entry name" value="BTB_POZ DOMAIN-CONTAINING PROTEIN KCTD9"/>
    <property type="match status" value="1"/>
</dbReference>
<dbReference type="InterPro" id="IPR003131">
    <property type="entry name" value="T1-type_BTB"/>
</dbReference>
<dbReference type="Gene3D" id="2.160.20.80">
    <property type="entry name" value="E3 ubiquitin-protein ligase SopA"/>
    <property type="match status" value="1"/>
</dbReference>
<dbReference type="InterPro" id="IPR051082">
    <property type="entry name" value="Pentapeptide-BTB/POZ_domain"/>
</dbReference>
<accession>A0A2K1IMS0</accession>
<dbReference type="PANTHER" id="PTHR14136:SF17">
    <property type="entry name" value="BTB_POZ DOMAIN-CONTAINING PROTEIN KCTD9"/>
    <property type="match status" value="1"/>
</dbReference>
<dbReference type="PaxDb" id="3218-PP1S12_111V6.1"/>
<name>A0A2K1IMS0_PHYPA</name>
<dbReference type="Pfam" id="PF00805">
    <property type="entry name" value="Pentapeptide"/>
    <property type="match status" value="2"/>
</dbReference>
<keyword evidence="5" id="KW-1185">Reference proteome</keyword>
<dbReference type="Gene3D" id="3.30.710.10">
    <property type="entry name" value="Potassium Channel Kv1.1, Chain A"/>
    <property type="match status" value="1"/>
</dbReference>
<evidence type="ECO:0000313" key="5">
    <source>
        <dbReference type="Proteomes" id="UP000006727"/>
    </source>
</evidence>
<organism evidence="3">
    <name type="scientific">Physcomitrium patens</name>
    <name type="common">Spreading-leaved earth moss</name>
    <name type="synonym">Physcomitrella patens</name>
    <dbReference type="NCBI Taxonomy" id="3218"/>
    <lineage>
        <taxon>Eukaryota</taxon>
        <taxon>Viridiplantae</taxon>
        <taxon>Streptophyta</taxon>
        <taxon>Embryophyta</taxon>
        <taxon>Bryophyta</taxon>
        <taxon>Bryophytina</taxon>
        <taxon>Bryopsida</taxon>
        <taxon>Funariidae</taxon>
        <taxon>Funariales</taxon>
        <taxon>Funariaceae</taxon>
        <taxon>Physcomitrium</taxon>
    </lineage>
</organism>
<dbReference type="EnsemblPlants" id="Pp3c22_8540V3.1">
    <property type="protein sequence ID" value="Pp3c22_8540V3.1"/>
    <property type="gene ID" value="Pp3c22_8540"/>
</dbReference>
<evidence type="ECO:0000256" key="1">
    <source>
        <dbReference type="ARBA" id="ARBA00004906"/>
    </source>
</evidence>
<dbReference type="Proteomes" id="UP000006727">
    <property type="component" value="Chromosome 22"/>
</dbReference>
<dbReference type="GO" id="GO:0051260">
    <property type="term" value="P:protein homooligomerization"/>
    <property type="evidence" value="ECO:0007669"/>
    <property type="project" value="InterPro"/>
</dbReference>
<dbReference type="SUPFAM" id="SSF54695">
    <property type="entry name" value="POZ domain"/>
    <property type="match status" value="1"/>
</dbReference>
<dbReference type="KEGG" id="ppp:112274947"/>